<evidence type="ECO:0000313" key="2">
    <source>
        <dbReference type="Proteomes" id="UP001057134"/>
    </source>
</evidence>
<keyword evidence="2" id="KW-1185">Reference proteome</keyword>
<dbReference type="EMBL" id="CP027059">
    <property type="protein sequence ID" value="UQZ81455.1"/>
    <property type="molecule type" value="Genomic_DNA"/>
</dbReference>
<sequence length="59" mass="7179">MPEMKTNLPPDQYKIYLYFLDRMDHADTKEEVELYFDKAMEIIAQANSRYKRLSHDHDL</sequence>
<reference evidence="1" key="2">
    <citation type="journal article" date="2021" name="J Anim Sci Technol">
        <title>Complete genome sequence of Paenibacillus konkukensis sp. nov. SK3146 as a potential probiotic strain.</title>
        <authorList>
            <person name="Jung H.I."/>
            <person name="Park S."/>
            <person name="Niu K.M."/>
            <person name="Lee S.W."/>
            <person name="Kothari D."/>
            <person name="Yi K.J."/>
            <person name="Kim S.K."/>
        </authorList>
    </citation>
    <scope>NUCLEOTIDE SEQUENCE</scope>
    <source>
        <strain evidence="1">SK3146</strain>
    </source>
</reference>
<accession>A0ABY4RHF4</accession>
<gene>
    <name evidence="1" type="ORF">SK3146_00611</name>
</gene>
<evidence type="ECO:0000313" key="1">
    <source>
        <dbReference type="EMBL" id="UQZ81455.1"/>
    </source>
</evidence>
<organism evidence="1 2">
    <name type="scientific">Paenibacillus konkukensis</name>
    <dbReference type="NCBI Taxonomy" id="2020716"/>
    <lineage>
        <taxon>Bacteria</taxon>
        <taxon>Bacillati</taxon>
        <taxon>Bacillota</taxon>
        <taxon>Bacilli</taxon>
        <taxon>Bacillales</taxon>
        <taxon>Paenibacillaceae</taxon>
        <taxon>Paenibacillus</taxon>
    </lineage>
</organism>
<dbReference type="Proteomes" id="UP001057134">
    <property type="component" value="Chromosome"/>
</dbReference>
<proteinExistence type="predicted"/>
<dbReference type="RefSeq" id="WP_249863691.1">
    <property type="nucleotide sequence ID" value="NZ_CP027059.1"/>
</dbReference>
<name>A0ABY4RHF4_9BACL</name>
<reference evidence="1" key="1">
    <citation type="submission" date="2018-02" db="EMBL/GenBank/DDBJ databases">
        <authorList>
            <person name="Kim S.-K."/>
            <person name="Jung H.-I."/>
            <person name="Lee S.-W."/>
        </authorList>
    </citation>
    <scope>NUCLEOTIDE SEQUENCE</scope>
    <source>
        <strain evidence="1">SK3146</strain>
    </source>
</reference>
<protein>
    <submittedName>
        <fullName evidence="1">Uncharacterized protein</fullName>
    </submittedName>
</protein>